<proteinExistence type="predicted"/>
<protein>
    <submittedName>
        <fullName evidence="1">Uncharacterized protein</fullName>
    </submittedName>
</protein>
<keyword evidence="2" id="KW-1185">Reference proteome</keyword>
<sequence length="44" mass="4850">MMVVFQGEGHDIPWPILPKSSAKTLIRIIVSANVNCLSTKLLEV</sequence>
<dbReference type="Proteomes" id="UP000242754">
    <property type="component" value="Unassembled WGS sequence"/>
</dbReference>
<evidence type="ECO:0000313" key="1">
    <source>
        <dbReference type="EMBL" id="CZQ89327.1"/>
    </source>
</evidence>
<name>A0A143YHX3_9LACT</name>
<gene>
    <name evidence="1" type="ORF">Tpal_1120</name>
</gene>
<evidence type="ECO:0000313" key="2">
    <source>
        <dbReference type="Proteomes" id="UP000242754"/>
    </source>
</evidence>
<accession>A0A143YHX3</accession>
<dbReference type="EMBL" id="FJNE01000003">
    <property type="protein sequence ID" value="CZQ89327.1"/>
    <property type="molecule type" value="Genomic_DNA"/>
</dbReference>
<dbReference type="AlphaFoldDB" id="A0A143YHX3"/>
<organism evidence="1 2">
    <name type="scientific">Trichococcus palustris</name>
    <dbReference type="NCBI Taxonomy" id="140314"/>
    <lineage>
        <taxon>Bacteria</taxon>
        <taxon>Bacillati</taxon>
        <taxon>Bacillota</taxon>
        <taxon>Bacilli</taxon>
        <taxon>Lactobacillales</taxon>
        <taxon>Carnobacteriaceae</taxon>
        <taxon>Trichococcus</taxon>
    </lineage>
</organism>
<reference evidence="1 2" key="1">
    <citation type="submission" date="2016-02" db="EMBL/GenBank/DDBJ databases">
        <authorList>
            <person name="Wen L."/>
            <person name="He K."/>
            <person name="Yang H."/>
        </authorList>
    </citation>
    <scope>NUCLEOTIDE SEQUENCE [LARGE SCALE GENOMIC DNA]</scope>
    <source>
        <strain evidence="1">Trichococcus palustris</strain>
    </source>
</reference>